<accession>A0A9N9WF12</accession>
<evidence type="ECO:0000256" key="15">
    <source>
        <dbReference type="SAM" id="Phobius"/>
    </source>
</evidence>
<dbReference type="InterPro" id="IPR000462">
    <property type="entry name" value="CDP-OH_P_trans"/>
</dbReference>
<evidence type="ECO:0000313" key="16">
    <source>
        <dbReference type="EMBL" id="CAG9789218.1"/>
    </source>
</evidence>
<organism evidence="16 17">
    <name type="scientific">Diatraea saccharalis</name>
    <name type="common">sugarcane borer</name>
    <dbReference type="NCBI Taxonomy" id="40085"/>
    <lineage>
        <taxon>Eukaryota</taxon>
        <taxon>Metazoa</taxon>
        <taxon>Ecdysozoa</taxon>
        <taxon>Arthropoda</taxon>
        <taxon>Hexapoda</taxon>
        <taxon>Insecta</taxon>
        <taxon>Pterygota</taxon>
        <taxon>Neoptera</taxon>
        <taxon>Endopterygota</taxon>
        <taxon>Lepidoptera</taxon>
        <taxon>Glossata</taxon>
        <taxon>Ditrysia</taxon>
        <taxon>Pyraloidea</taxon>
        <taxon>Crambidae</taxon>
        <taxon>Crambinae</taxon>
        <taxon>Diatraea</taxon>
    </lineage>
</organism>
<name>A0A9N9WF12_9NEOP</name>
<comment type="catalytic activity">
    <reaction evidence="14">
        <text>a CDP-1,2-diacyl-sn-glycerol + a 1,2-diacyl-sn-glycero-3-phospho-(1'-sn-glycerol) = a cardiolipin + CMP + H(+)</text>
        <dbReference type="Rhea" id="RHEA:32931"/>
        <dbReference type="ChEBI" id="CHEBI:15378"/>
        <dbReference type="ChEBI" id="CHEBI:58332"/>
        <dbReference type="ChEBI" id="CHEBI:60377"/>
        <dbReference type="ChEBI" id="CHEBI:62237"/>
        <dbReference type="ChEBI" id="CHEBI:64716"/>
        <dbReference type="EC" id="2.7.8.41"/>
    </reaction>
</comment>
<dbReference type="FunFam" id="1.20.120.1760:FF:000005">
    <property type="entry name" value="Cardiolipin synthase 1"/>
    <property type="match status" value="1"/>
</dbReference>
<evidence type="ECO:0000256" key="8">
    <source>
        <dbReference type="ARBA" id="ARBA00023098"/>
    </source>
</evidence>
<evidence type="ECO:0000256" key="11">
    <source>
        <dbReference type="ARBA" id="ARBA00023209"/>
    </source>
</evidence>
<dbReference type="PANTHER" id="PTHR14269:SF60">
    <property type="entry name" value="CARDIOLIPIN SYNTHASE (CMP-FORMING)"/>
    <property type="match status" value="1"/>
</dbReference>
<dbReference type="InterPro" id="IPR050324">
    <property type="entry name" value="CDP-alcohol_PTase-I"/>
</dbReference>
<keyword evidence="8" id="KW-0443">Lipid metabolism</keyword>
<evidence type="ECO:0000256" key="10">
    <source>
        <dbReference type="ARBA" id="ARBA00023136"/>
    </source>
</evidence>
<evidence type="ECO:0000256" key="1">
    <source>
        <dbReference type="ARBA" id="ARBA00004448"/>
    </source>
</evidence>
<feature type="transmembrane region" description="Helical" evidence="15">
    <location>
        <begin position="310"/>
        <end position="332"/>
    </location>
</feature>
<reference evidence="16" key="2">
    <citation type="submission" date="2022-10" db="EMBL/GenBank/DDBJ databases">
        <authorList>
            <consortium name="ENA_rothamsted_submissions"/>
            <consortium name="culmorum"/>
            <person name="King R."/>
        </authorList>
    </citation>
    <scope>NUCLEOTIDE SEQUENCE</scope>
</reference>
<protein>
    <recommendedName>
        <fullName evidence="13">cardiolipin synthase (CMP-forming)</fullName>
        <ecNumber evidence="13">2.7.8.41</ecNumber>
    </recommendedName>
</protein>
<proteinExistence type="inferred from homology"/>
<keyword evidence="5 15" id="KW-0812">Transmembrane</keyword>
<dbReference type="GO" id="GO:0043337">
    <property type="term" value="F:cardiolipin synthase (CMP-forming)"/>
    <property type="evidence" value="ECO:0007669"/>
    <property type="project" value="UniProtKB-EC"/>
</dbReference>
<evidence type="ECO:0000256" key="3">
    <source>
        <dbReference type="ARBA" id="ARBA00022516"/>
    </source>
</evidence>
<evidence type="ECO:0000256" key="9">
    <source>
        <dbReference type="ARBA" id="ARBA00023128"/>
    </source>
</evidence>
<keyword evidence="12" id="KW-1208">Phospholipid metabolism</keyword>
<keyword evidence="4" id="KW-0808">Transferase</keyword>
<dbReference type="EMBL" id="OU893333">
    <property type="protein sequence ID" value="CAG9789218.1"/>
    <property type="molecule type" value="Genomic_DNA"/>
</dbReference>
<evidence type="ECO:0000256" key="2">
    <source>
        <dbReference type="ARBA" id="ARBA00010441"/>
    </source>
</evidence>
<evidence type="ECO:0000256" key="12">
    <source>
        <dbReference type="ARBA" id="ARBA00023264"/>
    </source>
</evidence>
<evidence type="ECO:0000256" key="7">
    <source>
        <dbReference type="ARBA" id="ARBA00022989"/>
    </source>
</evidence>
<keyword evidence="9" id="KW-0496">Mitochondrion</keyword>
<dbReference type="OrthoDB" id="10020554at2759"/>
<gene>
    <name evidence="16" type="ORF">DIATSA_LOCUS6966</name>
</gene>
<keyword evidence="17" id="KW-1185">Reference proteome</keyword>
<dbReference type="Gene3D" id="1.20.120.1760">
    <property type="match status" value="1"/>
</dbReference>
<dbReference type="Proteomes" id="UP001153714">
    <property type="component" value="Chromosome 2"/>
</dbReference>
<comment type="similarity">
    <text evidence="2">Belongs to the CDP-alcohol phosphatidyltransferase class-I family.</text>
</comment>
<feature type="transmembrane region" description="Helical" evidence="15">
    <location>
        <begin position="216"/>
        <end position="238"/>
    </location>
</feature>
<evidence type="ECO:0000313" key="17">
    <source>
        <dbReference type="Proteomes" id="UP001153714"/>
    </source>
</evidence>
<evidence type="ECO:0000256" key="4">
    <source>
        <dbReference type="ARBA" id="ARBA00022679"/>
    </source>
</evidence>
<dbReference type="EC" id="2.7.8.41" evidence="13"/>
<sequence length="343" mass="38916">MTLARNINSVLRHFSNWHRFQVANSGSRQFKQILNKFKNNKVTITYPSTLPALSFVKCYSDDKKHFIKIEKHTETLRTAFEQRKEQLKDTESRIRQKSEEIVRDIKCKKEKTEHKLRIKKDHLIKDLLETKAKVKERLEEVVERENVFTIPNILCVARIAMSPYLGYVIFQDNYTFALGLLAFAGVTDLLDGWIARNWKGQSSKMGSFLDPMADKVLIATLFISLTWQDLIPLCLTLLIVGRDIALVAAGFVIRYISLPPPRTLSRYFDVTHATAQLAPTTISKFNTALQLLLVGTALASPVFGYVDHPALTALCGVTAVSTVVSAISYLVSKDTYKFLKKKS</sequence>
<feature type="transmembrane region" description="Helical" evidence="15">
    <location>
        <begin position="285"/>
        <end position="304"/>
    </location>
</feature>
<reference evidence="16" key="1">
    <citation type="submission" date="2021-12" db="EMBL/GenBank/DDBJ databases">
        <authorList>
            <person name="King R."/>
        </authorList>
    </citation>
    <scope>NUCLEOTIDE SEQUENCE</scope>
</reference>
<dbReference type="GO" id="GO:0005743">
    <property type="term" value="C:mitochondrial inner membrane"/>
    <property type="evidence" value="ECO:0007669"/>
    <property type="project" value="UniProtKB-SubCell"/>
</dbReference>
<keyword evidence="7 15" id="KW-1133">Transmembrane helix</keyword>
<keyword evidence="3" id="KW-0444">Lipid biosynthesis</keyword>
<evidence type="ECO:0000256" key="5">
    <source>
        <dbReference type="ARBA" id="ARBA00022692"/>
    </source>
</evidence>
<dbReference type="AlphaFoldDB" id="A0A9N9WF12"/>
<keyword evidence="6" id="KW-0999">Mitochondrion inner membrane</keyword>
<keyword evidence="10 15" id="KW-0472">Membrane</keyword>
<evidence type="ECO:0000256" key="14">
    <source>
        <dbReference type="ARBA" id="ARBA00047433"/>
    </source>
</evidence>
<evidence type="ECO:0000256" key="6">
    <source>
        <dbReference type="ARBA" id="ARBA00022792"/>
    </source>
</evidence>
<evidence type="ECO:0000256" key="13">
    <source>
        <dbReference type="ARBA" id="ARBA00039001"/>
    </source>
</evidence>
<dbReference type="PANTHER" id="PTHR14269">
    <property type="entry name" value="CDP-DIACYLGLYCEROL--GLYCEROL-3-PHOSPHATE 3-PHOSPHATIDYLTRANSFERASE-RELATED"/>
    <property type="match status" value="1"/>
</dbReference>
<dbReference type="InterPro" id="IPR043130">
    <property type="entry name" value="CDP-OH_PTrfase_TM_dom"/>
</dbReference>
<dbReference type="GO" id="GO:0032049">
    <property type="term" value="P:cardiolipin biosynthetic process"/>
    <property type="evidence" value="ECO:0007669"/>
    <property type="project" value="TreeGrafter"/>
</dbReference>
<keyword evidence="11" id="KW-0594">Phospholipid biosynthesis</keyword>
<comment type="subcellular location">
    <subcellularLocation>
        <location evidence="1">Mitochondrion inner membrane</location>
        <topology evidence="1">Multi-pass membrane protein</topology>
    </subcellularLocation>
</comment>
<dbReference type="Pfam" id="PF01066">
    <property type="entry name" value="CDP-OH_P_transf"/>
    <property type="match status" value="1"/>
</dbReference>